<dbReference type="Gene3D" id="3.30.1340.30">
    <property type="match status" value="1"/>
</dbReference>
<dbReference type="PANTHER" id="PTHR34606:SF15">
    <property type="entry name" value="BON DOMAIN-CONTAINING PROTEIN"/>
    <property type="match status" value="1"/>
</dbReference>
<evidence type="ECO:0000256" key="1">
    <source>
        <dbReference type="SAM" id="SignalP"/>
    </source>
</evidence>
<accession>A0ABY9YRA9</accession>
<evidence type="ECO:0000259" key="2">
    <source>
        <dbReference type="PROSITE" id="PS50914"/>
    </source>
</evidence>
<proteinExistence type="predicted"/>
<reference evidence="3 4" key="1">
    <citation type="submission" date="2022-12" db="EMBL/GenBank/DDBJ databases">
        <title>Two new species, Stenotrophomonas aracearum and Stenotrophomonas oahuensis, isolated from Anthurium (Araceae family) in Hawaii.</title>
        <authorList>
            <person name="Chunag S.C."/>
            <person name="Dobhal S."/>
            <person name="Alvarez A."/>
            <person name="Arif M."/>
        </authorList>
    </citation>
    <scope>NUCLEOTIDE SEQUENCE [LARGE SCALE GENOMIC DNA]</scope>
    <source>
        <strain evidence="3 4">A5586</strain>
    </source>
</reference>
<evidence type="ECO:0000313" key="4">
    <source>
        <dbReference type="Proteomes" id="UP001302072"/>
    </source>
</evidence>
<dbReference type="RefSeq" id="WP_311192606.1">
    <property type="nucleotide sequence ID" value="NZ_CP115541.1"/>
</dbReference>
<keyword evidence="1" id="KW-0732">Signal</keyword>
<dbReference type="EMBL" id="CP115541">
    <property type="protein sequence ID" value="WNH53457.1"/>
    <property type="molecule type" value="Genomic_DNA"/>
</dbReference>
<feature type="domain" description="BON" evidence="2">
    <location>
        <begin position="55"/>
        <end position="124"/>
    </location>
</feature>
<dbReference type="InterPro" id="IPR051686">
    <property type="entry name" value="Lipoprotein_DolP"/>
</dbReference>
<name>A0ABY9YRA9_9GAMM</name>
<gene>
    <name evidence="3" type="ORF">PDM29_04030</name>
</gene>
<dbReference type="Pfam" id="PF04972">
    <property type="entry name" value="BON"/>
    <property type="match status" value="1"/>
</dbReference>
<dbReference type="InterPro" id="IPR007055">
    <property type="entry name" value="BON_dom"/>
</dbReference>
<protein>
    <submittedName>
        <fullName evidence="3">BON domain-containing protein</fullName>
    </submittedName>
</protein>
<dbReference type="PANTHER" id="PTHR34606">
    <property type="entry name" value="BON DOMAIN-CONTAINING PROTEIN"/>
    <property type="match status" value="1"/>
</dbReference>
<dbReference type="PROSITE" id="PS50914">
    <property type="entry name" value="BON"/>
    <property type="match status" value="1"/>
</dbReference>
<dbReference type="Proteomes" id="UP001302072">
    <property type="component" value="Chromosome"/>
</dbReference>
<feature type="chain" id="PRO_5045348246" evidence="1">
    <location>
        <begin position="27"/>
        <end position="129"/>
    </location>
</feature>
<sequence>MTNKTRNLLAASLALGMVFASTAVMAKDPPKTGDKAMDHSAMTHADTHDSNEPVSDSWITTKVKADMMTSSNVPGTKVEVETVNGVVTLKGNVATKAEHDKAITTAKGIKGVKSVDASMLKVSAAAAKR</sequence>
<organism evidence="3 4">
    <name type="scientific">Stenotrophomonas oahuensis</name>
    <dbReference type="NCBI Taxonomy" id="3003271"/>
    <lineage>
        <taxon>Bacteria</taxon>
        <taxon>Pseudomonadati</taxon>
        <taxon>Pseudomonadota</taxon>
        <taxon>Gammaproteobacteria</taxon>
        <taxon>Lysobacterales</taxon>
        <taxon>Lysobacteraceae</taxon>
        <taxon>Stenotrophomonas</taxon>
    </lineage>
</organism>
<keyword evidence="4" id="KW-1185">Reference proteome</keyword>
<evidence type="ECO:0000313" key="3">
    <source>
        <dbReference type="EMBL" id="WNH53457.1"/>
    </source>
</evidence>
<dbReference type="InterPro" id="IPR014004">
    <property type="entry name" value="Transpt-assoc_nodulatn_dom_bac"/>
</dbReference>
<feature type="signal peptide" evidence="1">
    <location>
        <begin position="1"/>
        <end position="26"/>
    </location>
</feature>
<dbReference type="SMART" id="SM00749">
    <property type="entry name" value="BON"/>
    <property type="match status" value="1"/>
</dbReference>